<dbReference type="Proteomes" id="UP000237351">
    <property type="component" value="Chromosome"/>
</dbReference>
<feature type="region of interest" description="Disordered" evidence="1">
    <location>
        <begin position="264"/>
        <end position="285"/>
    </location>
</feature>
<feature type="chain" id="PRO_5012099892" evidence="2">
    <location>
        <begin position="22"/>
        <end position="441"/>
    </location>
</feature>
<dbReference type="KEGG" id="naf:GQ61_02960"/>
<organism evidence="3 4">
    <name type="scientific">Candidatus Nucleicultrix amoebiphila FS5</name>
    <dbReference type="NCBI Taxonomy" id="1414854"/>
    <lineage>
        <taxon>Bacteria</taxon>
        <taxon>Pseudomonadati</taxon>
        <taxon>Pseudomonadota</taxon>
        <taxon>Alphaproteobacteria</taxon>
        <taxon>Holosporales</taxon>
        <taxon>Candidatus Nucleicultricaceae</taxon>
        <taxon>Candidatus Nucleicultrix</taxon>
    </lineage>
</organism>
<evidence type="ECO:0000313" key="3">
    <source>
        <dbReference type="EMBL" id="ARN84454.1"/>
    </source>
</evidence>
<dbReference type="RefSeq" id="WP_085783850.1">
    <property type="nucleotide sequence ID" value="NZ_CP008743.1"/>
</dbReference>
<feature type="signal peptide" evidence="2">
    <location>
        <begin position="1"/>
        <end position="21"/>
    </location>
</feature>
<protein>
    <submittedName>
        <fullName evidence="3">Uncharacterized protein</fullName>
    </submittedName>
</protein>
<evidence type="ECO:0000313" key="4">
    <source>
        <dbReference type="Proteomes" id="UP000237351"/>
    </source>
</evidence>
<feature type="compositionally biased region" description="Low complexity" evidence="1">
    <location>
        <begin position="381"/>
        <end position="393"/>
    </location>
</feature>
<gene>
    <name evidence="3" type="ORF">GQ61_02960</name>
</gene>
<reference evidence="3 4" key="1">
    <citation type="submission" date="2014-06" db="EMBL/GenBank/DDBJ databases">
        <title>The genome of the endonuclear symbiont Nucleicultrix amoebiphila.</title>
        <authorList>
            <person name="Schulz F."/>
            <person name="Horn M."/>
        </authorList>
    </citation>
    <scope>NUCLEOTIDE SEQUENCE [LARGE SCALE GENOMIC DNA]</scope>
    <source>
        <strain evidence="3 4">FS5</strain>
    </source>
</reference>
<evidence type="ECO:0000256" key="2">
    <source>
        <dbReference type="SAM" id="SignalP"/>
    </source>
</evidence>
<feature type="compositionally biased region" description="Basic and acidic residues" evidence="1">
    <location>
        <begin position="347"/>
        <end position="361"/>
    </location>
</feature>
<feature type="region of interest" description="Disordered" evidence="1">
    <location>
        <begin position="336"/>
        <end position="441"/>
    </location>
</feature>
<accession>A0A1W6N3K1</accession>
<keyword evidence="4" id="KW-1185">Reference proteome</keyword>
<keyword evidence="2" id="KW-0732">Signal</keyword>
<sequence length="441" mass="50164">MRKIRNLIIIFILFVSIPLQATNSTIPGDDSSADGSSQVWYAVVASSIVTTIANWGINTFAPWAYARVQDGTAANCARNMFCCCCRKKEDKLLRDVNIDGDMILALRKVLNLLNGLKDQYEYEATIKGGIYTVGTYKFIFRTPFGLEDERTSQVLIRELKLAKGISTDPRDEGFQALKEVYDMIKLIGGVNPSNAESRLRTELTENVRSWVADKRVFITRFQDPKYLSLLLDRNGGYEVIFCTAADINDVIISINDRQDPHKVGMREDELEDDITEEEKPKLRKSLSSPALTGLCEQLVATGSQYPRKKQTVLFRELVDTLDKWTLDDDFEEKTTMSLRQRKKRKEPRVEKSHLKMEGDHRSKARSSKFKDSDDEGDDEGMLSMRMSSLRIMSPSQEGRDTIIEVGEEDDDEKSAEKRKKSPNPTSSIQYHDEENPSYSSD</sequence>
<name>A0A1W6N3K1_9PROT</name>
<proteinExistence type="predicted"/>
<dbReference type="EMBL" id="CP008743">
    <property type="protein sequence ID" value="ARN84454.1"/>
    <property type="molecule type" value="Genomic_DNA"/>
</dbReference>
<dbReference type="AlphaFoldDB" id="A0A1W6N3K1"/>
<evidence type="ECO:0000256" key="1">
    <source>
        <dbReference type="SAM" id="MobiDB-lite"/>
    </source>
</evidence>